<dbReference type="Proteomes" id="UP001156951">
    <property type="component" value="Segment"/>
</dbReference>
<reference evidence="1 2" key="1">
    <citation type="submission" date="2022-05" db="EMBL/GenBank/DDBJ databases">
        <title>Diverse viruses of marine archaea discovered using metagenomics.</title>
        <authorList>
            <person name="Zhou Y."/>
        </authorList>
    </citation>
    <scope>NUCLEOTIDE SEQUENCE [LARGE SCALE GENOMIC DNA]</scope>
    <source>
        <strain evidence="1">YSH_1032793</strain>
    </source>
</reference>
<protein>
    <submittedName>
        <fullName evidence="1">Transcriptional regulator</fullName>
    </submittedName>
</protein>
<proteinExistence type="predicted"/>
<sequence>MKPFRDTYQMLYNILEVCKEPLLISQITRRSNLSHWEAKDRVENMIKSDMMRKEETSGDTRNIDRRKIQRISTTYITTEKGMKFMETLDSLKQFLK</sequence>
<evidence type="ECO:0000313" key="1">
    <source>
        <dbReference type="EMBL" id="UVF62258.1"/>
    </source>
</evidence>
<dbReference type="EMBL" id="ON649698">
    <property type="protein sequence ID" value="UVF62258.1"/>
    <property type="molecule type" value="Genomic_DNA"/>
</dbReference>
<keyword evidence="2" id="KW-1185">Reference proteome</keyword>
<dbReference type="InterPro" id="IPR036390">
    <property type="entry name" value="WH_DNA-bd_sf"/>
</dbReference>
<organism evidence="1 2">
    <name type="scientific">Nitrososphaeria virus YSH_1032793</name>
    <dbReference type="NCBI Taxonomy" id="3071320"/>
    <lineage>
        <taxon>Viruses</taxon>
        <taxon>Duplodnaviria</taxon>
        <taxon>Heunggongvirae</taxon>
        <taxon>Uroviricota</taxon>
        <taxon>Caudoviricetes</taxon>
        <taxon>Juravirales</taxon>
        <taxon>Yanlukaviridae</taxon>
        <taxon>Sweetvirus</taxon>
        <taxon>Sweetvirus yangshanense</taxon>
    </lineage>
</organism>
<dbReference type="InterPro" id="IPR036388">
    <property type="entry name" value="WH-like_DNA-bd_sf"/>
</dbReference>
<dbReference type="SUPFAM" id="SSF46785">
    <property type="entry name" value="Winged helix' DNA-binding domain"/>
    <property type="match status" value="1"/>
</dbReference>
<name>A0A976YDT2_9CAUD</name>
<evidence type="ECO:0000313" key="2">
    <source>
        <dbReference type="Proteomes" id="UP001156951"/>
    </source>
</evidence>
<accession>A0A976YDT2</accession>
<dbReference type="Gene3D" id="1.10.10.10">
    <property type="entry name" value="Winged helix-like DNA-binding domain superfamily/Winged helix DNA-binding domain"/>
    <property type="match status" value="1"/>
</dbReference>